<evidence type="ECO:0000313" key="1">
    <source>
        <dbReference type="EMBL" id="GMF28090.1"/>
    </source>
</evidence>
<dbReference type="AlphaFoldDB" id="A0A9W6X354"/>
<dbReference type="EMBL" id="BSXW01000693">
    <property type="protein sequence ID" value="GMF28090.1"/>
    <property type="molecule type" value="Genomic_DNA"/>
</dbReference>
<evidence type="ECO:0000313" key="2">
    <source>
        <dbReference type="Proteomes" id="UP001165083"/>
    </source>
</evidence>
<comment type="caution">
    <text evidence="1">The sequence shown here is derived from an EMBL/GenBank/DDBJ whole genome shotgun (WGS) entry which is preliminary data.</text>
</comment>
<proteinExistence type="predicted"/>
<gene>
    <name evidence="1" type="ORF">Plil01_001179400</name>
</gene>
<sequence>MYKEFPVDLSPAQAVKVLHGKPVRLLHSQLNKGHAHYFHPENYKKLVKAYESGKGTTLHMSHGEVLRTHQSGLSGSGFWGSLWNGIKSAAKGIGSFLKDNWKPITSGLLDGIATAAGPEATPLRGLVKSVSGVGMALPMTRRRKTTSEIAIFPHLRQYGPYEFKIMLIKQYEVADRSQLRAYETLWINKFKKTCVNKVPPFALLKRQRQQENTIKYWEANKEVLNEKKKQYNELHKERLVKKVTCECGGHYHYRGRTYHFKSKKHIRWAES</sequence>
<protein>
    <submittedName>
        <fullName evidence="1">Unnamed protein product</fullName>
    </submittedName>
</protein>
<reference evidence="1" key="1">
    <citation type="submission" date="2023-04" db="EMBL/GenBank/DDBJ databases">
        <title>Phytophthora lilii NBRC 32176.</title>
        <authorList>
            <person name="Ichikawa N."/>
            <person name="Sato H."/>
            <person name="Tonouchi N."/>
        </authorList>
    </citation>
    <scope>NUCLEOTIDE SEQUENCE</scope>
    <source>
        <strain evidence="1">NBRC 32176</strain>
    </source>
</reference>
<keyword evidence="2" id="KW-1185">Reference proteome</keyword>
<accession>A0A9W6X354</accession>
<organism evidence="1 2">
    <name type="scientific">Phytophthora lilii</name>
    <dbReference type="NCBI Taxonomy" id="2077276"/>
    <lineage>
        <taxon>Eukaryota</taxon>
        <taxon>Sar</taxon>
        <taxon>Stramenopiles</taxon>
        <taxon>Oomycota</taxon>
        <taxon>Peronosporomycetes</taxon>
        <taxon>Peronosporales</taxon>
        <taxon>Peronosporaceae</taxon>
        <taxon>Phytophthora</taxon>
    </lineage>
</organism>
<name>A0A9W6X354_9STRA</name>
<dbReference type="Proteomes" id="UP001165083">
    <property type="component" value="Unassembled WGS sequence"/>
</dbReference>